<evidence type="ECO:0000313" key="4">
    <source>
        <dbReference type="EnsemblMetazoa" id="XP_050517446.1"/>
    </source>
</evidence>
<dbReference type="Gene3D" id="2.140.10.30">
    <property type="entry name" value="Dipeptidylpeptidase IV, N-terminal domain"/>
    <property type="match status" value="1"/>
</dbReference>
<dbReference type="InterPro" id="IPR002469">
    <property type="entry name" value="Peptidase_S9B_N"/>
</dbReference>
<dbReference type="InterPro" id="IPR001375">
    <property type="entry name" value="Peptidase_S9_cat"/>
</dbReference>
<sequence>MTETTNSTVNGSSNNMDFEHSNQDLIIFNKRSKKRKYLISGFIVVFFIILAVIAIIFFSKNDDDIKTSKLNSVAAALTLEDYLNGKFQPRPFNATWTANDQLIYSDNGNLVLLDLRTNTSSMLLNSTDSILLTAFDFRLSADGLYLLVALNYQKLFRHSFIANYVIIELSTGAKMEAIKDNSPAQLVVWSPVGNGFVYVKENNIYYKESAKNDKTVQITSTVGYISNGVPDWVYEEEVLSSNTAIWFSTDGKRIAYGRYNDTEVPLMVIPIYGEPGKLIFQYPRANVIKYPKSGTHNPVVSLHYVNLEDTSITYELSTPDNFSKENILSTVEWANDDVVTAIWMNRIQNEAVILAYNTTTTSPVTTTIKHLKSEHGWLELFTPPLFSKNGDSFVMILSQDQENNAGGYRHIVLYNVTENAEAQALTSGKFVVTGIVGWNFEKDLIYYLANTEEDSTVQHLYTVSPLTKNVTCLSCQLKSQHNSSLPCSYNTADFSKNGSFYVLTCAGPDVPQTIIFDKNDQKTLLWNENKELAAYLQKKQHPIIKKMSFDIAGGFKANVMLRLPPNMDTSGQVKYPMLVNVYGGPDTYQVIDKFALDWGSYLAANKSVIYAAIDARGSGLRGDNLLFAGYRNLGTVEVIDQINVTKLLQKTLPYVDSSRTAIWGWSYGGYASGMALATDTEGIFKCAISVAPVTDWTLYDSIYTERYMGLPTMSDNFAGYQKAQLLRKYEGIRNKKYFLIHGTHDDNVHYQQSMLWSKILEFNDVLFRQQSYPDEDHSLGSVRPHLYHTLESFLDDCFIKSDS</sequence>
<keyword evidence="1" id="KW-0812">Transmembrane</keyword>
<dbReference type="PANTHER" id="PTHR11731:SF192">
    <property type="entry name" value="IP17501P"/>
    <property type="match status" value="1"/>
</dbReference>
<evidence type="ECO:0000259" key="2">
    <source>
        <dbReference type="Pfam" id="PF00326"/>
    </source>
</evidence>
<evidence type="ECO:0000259" key="3">
    <source>
        <dbReference type="Pfam" id="PF00930"/>
    </source>
</evidence>
<dbReference type="PANTHER" id="PTHR11731">
    <property type="entry name" value="PROTEASE FAMILY S9B,C DIPEPTIDYL-PEPTIDASE IV-RELATED"/>
    <property type="match status" value="1"/>
</dbReference>
<dbReference type="SUPFAM" id="SSF53474">
    <property type="entry name" value="alpha/beta-Hydrolases"/>
    <property type="match status" value="1"/>
</dbReference>
<name>A0ABM5L4T1_DIAVI</name>
<accession>A0ABM5L4T1</accession>
<dbReference type="Proteomes" id="UP001652700">
    <property type="component" value="Unplaced"/>
</dbReference>
<protein>
    <recommendedName>
        <fullName evidence="6">Venom dipeptidyl peptidase 4</fullName>
    </recommendedName>
</protein>
<feature type="domain" description="Peptidase S9 prolyl oligopeptidase catalytic" evidence="2">
    <location>
        <begin position="596"/>
        <end position="798"/>
    </location>
</feature>
<organism evidence="4 5">
    <name type="scientific">Diabrotica virgifera virgifera</name>
    <name type="common">western corn rootworm</name>
    <dbReference type="NCBI Taxonomy" id="50390"/>
    <lineage>
        <taxon>Eukaryota</taxon>
        <taxon>Metazoa</taxon>
        <taxon>Ecdysozoa</taxon>
        <taxon>Arthropoda</taxon>
        <taxon>Hexapoda</taxon>
        <taxon>Insecta</taxon>
        <taxon>Pterygota</taxon>
        <taxon>Neoptera</taxon>
        <taxon>Endopterygota</taxon>
        <taxon>Coleoptera</taxon>
        <taxon>Polyphaga</taxon>
        <taxon>Cucujiformia</taxon>
        <taxon>Chrysomeloidea</taxon>
        <taxon>Chrysomelidae</taxon>
        <taxon>Galerucinae</taxon>
        <taxon>Diabroticina</taxon>
        <taxon>Diabroticites</taxon>
        <taxon>Diabrotica</taxon>
    </lineage>
</organism>
<dbReference type="InterPro" id="IPR050278">
    <property type="entry name" value="Serine_Prot_S9B/DPPIV"/>
</dbReference>
<dbReference type="Pfam" id="PF00326">
    <property type="entry name" value="Peptidase_S9"/>
    <property type="match status" value="1"/>
</dbReference>
<dbReference type="InterPro" id="IPR029058">
    <property type="entry name" value="AB_hydrolase_fold"/>
</dbReference>
<dbReference type="EnsemblMetazoa" id="XM_050661489.1">
    <property type="protein sequence ID" value="XP_050517446.1"/>
    <property type="gene ID" value="LOC126892057"/>
</dbReference>
<evidence type="ECO:0000256" key="1">
    <source>
        <dbReference type="SAM" id="Phobius"/>
    </source>
</evidence>
<reference evidence="4" key="1">
    <citation type="submission" date="2025-05" db="UniProtKB">
        <authorList>
            <consortium name="EnsemblMetazoa"/>
        </authorList>
    </citation>
    <scope>IDENTIFICATION</scope>
</reference>
<dbReference type="SUPFAM" id="SSF82171">
    <property type="entry name" value="DPP6 N-terminal domain-like"/>
    <property type="match status" value="1"/>
</dbReference>
<keyword evidence="1" id="KW-0472">Membrane</keyword>
<dbReference type="Gene3D" id="3.40.50.1820">
    <property type="entry name" value="alpha/beta hydrolase"/>
    <property type="match status" value="1"/>
</dbReference>
<dbReference type="RefSeq" id="XP_050517446.1">
    <property type="nucleotide sequence ID" value="XM_050661489.1"/>
</dbReference>
<dbReference type="GeneID" id="126892057"/>
<evidence type="ECO:0008006" key="6">
    <source>
        <dbReference type="Google" id="ProtNLM"/>
    </source>
</evidence>
<keyword evidence="1" id="KW-1133">Transmembrane helix</keyword>
<feature type="domain" description="Dipeptidylpeptidase IV N-terminal" evidence="3">
    <location>
        <begin position="140"/>
        <end position="511"/>
    </location>
</feature>
<evidence type="ECO:0000313" key="5">
    <source>
        <dbReference type="Proteomes" id="UP001652700"/>
    </source>
</evidence>
<feature type="transmembrane region" description="Helical" evidence="1">
    <location>
        <begin position="37"/>
        <end position="58"/>
    </location>
</feature>
<keyword evidence="5" id="KW-1185">Reference proteome</keyword>
<dbReference type="Pfam" id="PF00930">
    <property type="entry name" value="DPPIV_N"/>
    <property type="match status" value="1"/>
</dbReference>
<proteinExistence type="predicted"/>